<accession>A0A0D8XTL2</accession>
<dbReference type="AlphaFoldDB" id="A0A0D8XTL2"/>
<feature type="transmembrane region" description="Helical" evidence="1">
    <location>
        <begin position="183"/>
        <end position="209"/>
    </location>
</feature>
<reference evidence="3" key="2">
    <citation type="journal article" date="2016" name="Sci. Rep.">
        <title>Dictyocaulus viviparus genome, variome and transcriptome elucidate lungworm biology and support future intervention.</title>
        <authorList>
            <person name="McNulty S.N."/>
            <person name="Strube C."/>
            <person name="Rosa B.A."/>
            <person name="Martin J.C."/>
            <person name="Tyagi R."/>
            <person name="Choi Y.J."/>
            <person name="Wang Q."/>
            <person name="Hallsworth Pepin K."/>
            <person name="Zhang X."/>
            <person name="Ozersky P."/>
            <person name="Wilson R.K."/>
            <person name="Sternberg P.W."/>
            <person name="Gasser R.B."/>
            <person name="Mitreva M."/>
        </authorList>
    </citation>
    <scope>NUCLEOTIDE SEQUENCE [LARGE SCALE GENOMIC DNA]</scope>
    <source>
        <strain evidence="3">HannoverDv2000</strain>
    </source>
</reference>
<keyword evidence="1" id="KW-0472">Membrane</keyword>
<reference evidence="2 3" key="1">
    <citation type="submission" date="2013-11" db="EMBL/GenBank/DDBJ databases">
        <title>Draft genome of the bovine lungworm Dictyocaulus viviparus.</title>
        <authorList>
            <person name="Mitreva M."/>
        </authorList>
    </citation>
    <scope>NUCLEOTIDE SEQUENCE [LARGE SCALE GENOMIC DNA]</scope>
    <source>
        <strain evidence="2 3">HannoverDv2000</strain>
    </source>
</reference>
<keyword evidence="1" id="KW-0812">Transmembrane</keyword>
<name>A0A0D8XTL2_DICVI</name>
<organism evidence="2 3">
    <name type="scientific">Dictyocaulus viviparus</name>
    <name type="common">Bovine lungworm</name>
    <dbReference type="NCBI Taxonomy" id="29172"/>
    <lineage>
        <taxon>Eukaryota</taxon>
        <taxon>Metazoa</taxon>
        <taxon>Ecdysozoa</taxon>
        <taxon>Nematoda</taxon>
        <taxon>Chromadorea</taxon>
        <taxon>Rhabditida</taxon>
        <taxon>Rhabditina</taxon>
        <taxon>Rhabditomorpha</taxon>
        <taxon>Strongyloidea</taxon>
        <taxon>Metastrongylidae</taxon>
        <taxon>Dictyocaulus</taxon>
    </lineage>
</organism>
<keyword evidence="3" id="KW-1185">Reference proteome</keyword>
<dbReference type="Proteomes" id="UP000053766">
    <property type="component" value="Unassembled WGS sequence"/>
</dbReference>
<protein>
    <submittedName>
        <fullName evidence="2">Uncharacterized protein</fullName>
    </submittedName>
</protein>
<evidence type="ECO:0000313" key="2">
    <source>
        <dbReference type="EMBL" id="KJH47109.1"/>
    </source>
</evidence>
<proteinExistence type="predicted"/>
<sequence length="274" mass="31188">MPAHSVSSQLFHLLSLYSIIFVQHLGVSINRTTANLLFFAKLILVDTFIVDLSKFRSNGGGDQSLSLVGHQLGTQLQLTLNIQCINGMMGEMCDLSCTIQPSSTTSNYAICLNNRTGEYFNCSYNSFTFQACKFNIQINQITVFRAIFYFTTRHRSINHILMHNSVEEIGRNQLLVASSAFRVWTIILGCLLGLATLVILCLVVSYMIVKNREHREDHFKYKTSNKYMNNKGNRFHLDEQEWSTLARKPVAAQFEDTFIHNGVTSTNTRQEHQV</sequence>
<gene>
    <name evidence="2" type="ORF">DICVIV_06817</name>
</gene>
<evidence type="ECO:0000256" key="1">
    <source>
        <dbReference type="SAM" id="Phobius"/>
    </source>
</evidence>
<dbReference type="EMBL" id="KN716320">
    <property type="protein sequence ID" value="KJH47109.1"/>
    <property type="molecule type" value="Genomic_DNA"/>
</dbReference>
<keyword evidence="1" id="KW-1133">Transmembrane helix</keyword>
<dbReference type="OrthoDB" id="5859852at2759"/>
<evidence type="ECO:0000313" key="3">
    <source>
        <dbReference type="Proteomes" id="UP000053766"/>
    </source>
</evidence>